<protein>
    <recommendedName>
        <fullName evidence="4">PIF1 helicase</fullName>
    </recommendedName>
</protein>
<reference evidence="1 3" key="1">
    <citation type="journal article" date="2011" name="Nature">
        <title>The Medicago genome provides insight into the evolution of rhizobial symbioses.</title>
        <authorList>
            <person name="Young N.D."/>
            <person name="Debelle F."/>
            <person name="Oldroyd G.E."/>
            <person name="Geurts R."/>
            <person name="Cannon S.B."/>
            <person name="Udvardi M.K."/>
            <person name="Benedito V.A."/>
            <person name="Mayer K.F."/>
            <person name="Gouzy J."/>
            <person name="Schoof H."/>
            <person name="Van de Peer Y."/>
            <person name="Proost S."/>
            <person name="Cook D.R."/>
            <person name="Meyers B.C."/>
            <person name="Spannagl M."/>
            <person name="Cheung F."/>
            <person name="De Mita S."/>
            <person name="Krishnakumar V."/>
            <person name="Gundlach H."/>
            <person name="Zhou S."/>
            <person name="Mudge J."/>
            <person name="Bharti A.K."/>
            <person name="Murray J.D."/>
            <person name="Naoumkina M.A."/>
            <person name="Rosen B."/>
            <person name="Silverstein K.A."/>
            <person name="Tang H."/>
            <person name="Rombauts S."/>
            <person name="Zhao P.X."/>
            <person name="Zhou P."/>
            <person name="Barbe V."/>
            <person name="Bardou P."/>
            <person name="Bechner M."/>
            <person name="Bellec A."/>
            <person name="Berger A."/>
            <person name="Berges H."/>
            <person name="Bidwell S."/>
            <person name="Bisseling T."/>
            <person name="Choisne N."/>
            <person name="Couloux A."/>
            <person name="Denny R."/>
            <person name="Deshpande S."/>
            <person name="Dai X."/>
            <person name="Doyle J.J."/>
            <person name="Dudez A.M."/>
            <person name="Farmer A.D."/>
            <person name="Fouteau S."/>
            <person name="Franken C."/>
            <person name="Gibelin C."/>
            <person name="Gish J."/>
            <person name="Goldstein S."/>
            <person name="Gonzalez A.J."/>
            <person name="Green P.J."/>
            <person name="Hallab A."/>
            <person name="Hartog M."/>
            <person name="Hua A."/>
            <person name="Humphray S.J."/>
            <person name="Jeong D.H."/>
            <person name="Jing Y."/>
            <person name="Jocker A."/>
            <person name="Kenton S.M."/>
            <person name="Kim D.J."/>
            <person name="Klee K."/>
            <person name="Lai H."/>
            <person name="Lang C."/>
            <person name="Lin S."/>
            <person name="Macmil S.L."/>
            <person name="Magdelenat G."/>
            <person name="Matthews L."/>
            <person name="McCorrison J."/>
            <person name="Monaghan E.L."/>
            <person name="Mun J.H."/>
            <person name="Najar F.Z."/>
            <person name="Nicholson C."/>
            <person name="Noirot C."/>
            <person name="O'Bleness M."/>
            <person name="Paule C.R."/>
            <person name="Poulain J."/>
            <person name="Prion F."/>
            <person name="Qin B."/>
            <person name="Qu C."/>
            <person name="Retzel E.F."/>
            <person name="Riddle C."/>
            <person name="Sallet E."/>
            <person name="Samain S."/>
            <person name="Samson N."/>
            <person name="Sanders I."/>
            <person name="Saurat O."/>
            <person name="Scarpelli C."/>
            <person name="Schiex T."/>
            <person name="Segurens B."/>
            <person name="Severin A.J."/>
            <person name="Sherrier D.J."/>
            <person name="Shi R."/>
            <person name="Sims S."/>
            <person name="Singer S.R."/>
            <person name="Sinharoy S."/>
            <person name="Sterck L."/>
            <person name="Viollet A."/>
            <person name="Wang B.B."/>
            <person name="Wang K."/>
            <person name="Wang M."/>
            <person name="Wang X."/>
            <person name="Warfsmann J."/>
            <person name="Weissenbach J."/>
            <person name="White D.D."/>
            <person name="White J.D."/>
            <person name="Wiley G.B."/>
            <person name="Wincker P."/>
            <person name="Xing Y."/>
            <person name="Yang L."/>
            <person name="Yao Z."/>
            <person name="Ying F."/>
            <person name="Zhai J."/>
            <person name="Zhou L."/>
            <person name="Zuber A."/>
            <person name="Denarie J."/>
            <person name="Dixon R.A."/>
            <person name="May G.D."/>
            <person name="Schwartz D.C."/>
            <person name="Rogers J."/>
            <person name="Quetier F."/>
            <person name="Town C.D."/>
            <person name="Roe B.A."/>
        </authorList>
    </citation>
    <scope>NUCLEOTIDE SEQUENCE [LARGE SCALE GENOMIC DNA]</scope>
    <source>
        <strain evidence="1">A17</strain>
        <strain evidence="2 3">cv. Jemalong A17</strain>
    </source>
</reference>
<dbReference type="CDD" id="cd18809">
    <property type="entry name" value="SF1_C_RecD"/>
    <property type="match status" value="1"/>
</dbReference>
<keyword evidence="3" id="KW-1185">Reference proteome</keyword>
<reference evidence="2" key="3">
    <citation type="submission" date="2015-04" db="UniProtKB">
        <authorList>
            <consortium name="EnsemblPlants"/>
        </authorList>
    </citation>
    <scope>IDENTIFICATION</scope>
    <source>
        <strain evidence="2">cv. Jemalong A17</strain>
    </source>
</reference>
<dbReference type="EnsemblPlants" id="AES74043">
    <property type="protein sequence ID" value="AES74043"/>
    <property type="gene ID" value="MTR_3g114250"/>
</dbReference>
<dbReference type="eggNOG" id="KOG0987">
    <property type="taxonomic scope" value="Eukaryota"/>
</dbReference>
<gene>
    <name evidence="1" type="ordered locus">MTR_3g114250</name>
</gene>
<reference evidence="1 3" key="2">
    <citation type="journal article" date="2014" name="BMC Genomics">
        <title>An improved genome release (version Mt4.0) for the model legume Medicago truncatula.</title>
        <authorList>
            <person name="Tang H."/>
            <person name="Krishnakumar V."/>
            <person name="Bidwell S."/>
            <person name="Rosen B."/>
            <person name="Chan A."/>
            <person name="Zhou S."/>
            <person name="Gentzbittel L."/>
            <person name="Childs K.L."/>
            <person name="Yandell M."/>
            <person name="Gundlach H."/>
            <person name="Mayer K.F."/>
            <person name="Schwartz D.C."/>
            <person name="Town C.D."/>
        </authorList>
    </citation>
    <scope>GENOME REANNOTATION</scope>
    <source>
        <strain evidence="2 3">cv. Jemalong A17</strain>
    </source>
</reference>
<evidence type="ECO:0000313" key="2">
    <source>
        <dbReference type="EnsemblPlants" id="AES74043"/>
    </source>
</evidence>
<evidence type="ECO:0008006" key="4">
    <source>
        <dbReference type="Google" id="ProtNLM"/>
    </source>
</evidence>
<dbReference type="PaxDb" id="3880-AES74043"/>
<proteinExistence type="predicted"/>
<evidence type="ECO:0000313" key="1">
    <source>
        <dbReference type="EMBL" id="AES74043.1"/>
    </source>
</evidence>
<dbReference type="Proteomes" id="UP000002051">
    <property type="component" value="Chromosome 3"/>
</dbReference>
<dbReference type="EMBL" id="CM001219">
    <property type="protein sequence ID" value="AES74043.1"/>
    <property type="molecule type" value="Genomic_DNA"/>
</dbReference>
<name>G7J5B5_MEDTR</name>
<dbReference type="STRING" id="3880.G7J5B5"/>
<dbReference type="HOGENOM" id="CLU_1257739_0_0_1"/>
<organism evidence="1 3">
    <name type="scientific">Medicago truncatula</name>
    <name type="common">Barrel medic</name>
    <name type="synonym">Medicago tribuloides</name>
    <dbReference type="NCBI Taxonomy" id="3880"/>
    <lineage>
        <taxon>Eukaryota</taxon>
        <taxon>Viridiplantae</taxon>
        <taxon>Streptophyta</taxon>
        <taxon>Embryophyta</taxon>
        <taxon>Tracheophyta</taxon>
        <taxon>Spermatophyta</taxon>
        <taxon>Magnoliopsida</taxon>
        <taxon>eudicotyledons</taxon>
        <taxon>Gunneridae</taxon>
        <taxon>Pentapetalae</taxon>
        <taxon>rosids</taxon>
        <taxon>fabids</taxon>
        <taxon>Fabales</taxon>
        <taxon>Fabaceae</taxon>
        <taxon>Papilionoideae</taxon>
        <taxon>50 kb inversion clade</taxon>
        <taxon>NPAAA clade</taxon>
        <taxon>Hologalegina</taxon>
        <taxon>IRL clade</taxon>
        <taxon>Trifolieae</taxon>
        <taxon>Medicago</taxon>
    </lineage>
</organism>
<dbReference type="AlphaFoldDB" id="G7J5B5"/>
<accession>G7J5B5</accession>
<dbReference type="InterPro" id="IPR027417">
    <property type="entry name" value="P-loop_NTPase"/>
</dbReference>
<dbReference type="SUPFAM" id="SSF52540">
    <property type="entry name" value="P-loop containing nucleoside triphosphate hydrolases"/>
    <property type="match status" value="1"/>
</dbReference>
<evidence type="ECO:0000313" key="3">
    <source>
        <dbReference type="Proteomes" id="UP000002051"/>
    </source>
</evidence>
<sequence>MRVHDFPLCLVENSFQLSFAITINKSQGHTIRNVGIYLPQHVFSHGQLYVVLSRGVSQNSIKVMIHDRKIEGEDGDFTKNVVFKDILLSCRYPQPLVDRVCFQSSFVFFLLHWICIPPSSSSCLREEEEITVYLVLFSVGIYSKERYQQPRLSPMGPSRSPLPPQMEKKLLLGKKRKEQKVESLGTWLEIQNPGDNLSYVWVIWKERNRRIFNNKEELMQ</sequence>